<sequence>MDDATTASQLPQTALSQPPKPPPETVHLGSSAAPSTNGIVENAVSGITTGSSPGDHLRDGDVVSSSVGAAGGSSMRGLNDPVTCGGCAATFQGLQAYMEHQCQGSKLAGSKPESDFSEGDDSDGENFEGEIVYEPDGSAYIIEHPSPPETPNSSASSPVGSSSVPPLGGNLPGLGMYQPLLNAFHIPQTSYGWGFGGPGIPNSTYGSLGNKACNDTPIVHSYRVYTLRKEGEVNSTELESKDGEGSNSTTEAKATLKKIVRKVAVGREHDSLSVSPRDAANKPILMCFLCKLSFGFTKSFRSHATGEHKMALNEEEEQLLSKKDTSAIIQGVGKSKGPPLLSFLEPMGQPENSDSCHDNASTGSPTPTNSQPLFLFGGALPGVSLSSTSNNLTKVSYVYTSSLLTLPSVHASVASSSSASGAASNNNNATSAMDLSSLGAKTLFTPAVVSSSSTPSPSTSQGQGLGVPGGQAPSLSPVSHTLAPSGTNNSSSNANNNSSSSSGNTSSTFTKPDSLLKAVTSGKQDMMTAIVTAALMNGSAENEKVSQKSLSAESSAPNNSSAFALDLTKDKIVSSDSIVVPPGALPRNPESTQSGKTSSSSRLNAQGGHTDERVKNSVRKEAVNENHSGRRTVAGPFPGLLGGESSSSTDYGDESRTHPHQCGAENGVECPKCDMVLGSTRSLGGHMTMMHSRNSCKTLKCPKCNWHYKYQQTLEAHMKEKHPETGNACVYCTTGQPHPRLARGETYTCGYKPFRCDVCNYSTTTKGNLSIHMQSDKHINNVQEMQNKGKPDRMFAAPNNMGDPLAQSKPKPKPTWRCDVCDYETNVARNLRIHMTSEKHMHNMMLLHQNVKQMQDFQARLGMQPSPADNALYGYYLAQAQAQAQVHSAAPLPSQLHPNLGEFQFDANLFLQQQQLMAAGGGGQGGVPGGVPMENGSEDDSSLDGPPPADEDPACNESLKLFQCAVCNKFTSDNLDLLEAHISSDRPTQDEEWVLQVGDVYQCRLCNYSTQLKANFQLHCKTDKHTQKLQLVAHIKEGGKQNEWRLKYLNVGNPIQVKCNACDYYTNGVDKLRAHVSNHRHETSLKLFKHLQNADITVNSDSKFYHCSMCNYSSKAKLNLIQHVRSMKHLRNENLRKLQKEEKGESGAGDDLAEVFSIRDGADTEPATEGKDRDHPEAKDEQRPHKDGDGTAPATDKPHTCEGDLLKASTPDVQGTAFTLPSPSPGQGQQLLYPCPYCNYTTADQAHMKMHIISQHSVQPLVRCPLCQDACNDKYHLELHLTRLHNVTPDCLQRLLMSVSEADLIIPMPSYPATSSSGDAPPPTNGRQAMDRAVMSALEEANRGEGKSSGKEGERDDTAAADKGKDSDDSNDADLLQCHRCQQVFTSFENLCQHQKEAGHAPETSEDGQSFLCWKKGCNQYFKSSAAVQSHFREIHAKRQQVPVSERHVYKYRCNQCSLAFKTMEKLQTHSQYHMIRAATKCSVCDRSFRTISSLHKHMETSHFDSEAAKQIGARANGDMSYWNMFGDALLPLGGDAQGAFHLSSETATSPSSLLTKQDEESQDSELGDKKPGRAEVDFGLLSKDGADSKSTTSEDDTAGLDPSKPLTCDHCHVTCASQGELAAHYKSTEHRKSGGPMYPMDKYLDPNRPYKCDVCKESFTQKNILLVHYNSVSHLHKLKRTMQETGGADQNNGDKKPFKCNICNVAYSQGSTLDIHMRSVLHQTRAARLEAMAGSGKGGGTTPPPRRAPPSPPAQSPAPASRNCCKQQQQALAEQVAAQAQLHQVHSLFGNYPMMPLNMPSVYTCQRCNSMFVSQEALVQHQQMYCYLPEVSAAASASAASASAALTPQPPFSSSGRILNSQRQILSDLGLEMVMAFNENRRGMQNVLNKETEADKKVDRFSCQTCKKKFSSIFILKTHEEQIHKLQLPLSHVEKLAKDYRDEYNKKHQQEKPEEPPAPPPHTPVPAPPPPGPVTPLVPTLSTDPPLLPLEPIPSQVLEAPPQLYQCDKCSLMFPSLDMWREHQKIHFQGKRPRTRITDEQLKILRAHFDINNSPSEDQILEMSEKSGLPTKVIKHWFRNTLFKERQRNKDSPYNFNNPPSTPLPEDAKNLTTVKSSPATTPSSAEKAVAMTPPVVNTPVATVTTTSTQAQIQEEQRKAEAERTARRAGRTRFTDYQIKVLQEFFEQNAYPKDDDLEHLSKILNLSPRVIVVWFQNARQKARKSFENQPTSPRTTDSVDESRYQRTPGLNYQCKKCQSVFPRFFDLMKHQKQECYAGESSSGAESTSSTDSKTPTDMKERLEGKDAKSDKKEIKFPAAMPPPPPPSQHLMHYQCDKCNLAFPTFDLWREHQKVHFLSPYAPFFPSPLMDSPYMMYMPYALDQLAAHQMMAAAGASPLLPQSLGETTSSSKRKHSEMEDGKGLSQDGQLSLSSPDQDSPREGNKRLRTTITPEQLEILYQKYQIDCNPTRKMLDLIAREVGLKKRVVQVWFQNTRARERKGQFRVTGPSLTHKRCPFCRAMFKAKTALDAHIKSRHWVELISSNKSVEAIIQSSETVTDAELAKAAAMSHHPDDTHRPSEHHQSKKPDNQPDPRDNSYPSAEKMLARFAAIKQEKEEDNKSEQPSTSAQEQNGESSLLGNHAQSEEPLNKIKEELPSLLNESTASCSSMGDDTLGSITKEQISPSIEGMSQHDVAESINSDEDGSHNFSYTLDEDMHSDAGSAGRSEESSTCDPQSPSNKHLPGKRYRTQMSNLQLKMLKSAFTEYKTPTMQECEILGNEIGLPKRVVQVWFQNARAKDKKSKLALGKHYPPGQFDKPKEECSLCGVKYSAKLSVRDHIFTQQHISKLKNYFSEQLAKEKEYVDPTAMQRMFQQQGLERLRQANEALAVHQQAAMMGASPMMQMPGSAFHTLHPLSPMAFMGLGQQSGASETASPKLSSPSAAAAAENQSKEKEVKVKEEKVETPETSLALPGFGQSPIGAHDSLSAGSSAFLPYYMGTLPPYYLQQLASMQGAYLHQMVRRRSRRGTELLPVRHPGVPAGHGAGRHHLSHAPAVLRTGPAGTHDVSARRAQGPVLQDAVLVRREGGRQEAGRPQQGGVGVRPGRHPCVTKCHRCKFICKKCQMVFPDEESAIGHQRTFCYFGRTFESEETLVRVYEDEYRCAACSERFAGEEQLDAHLRSPAHKTNAAKYTPPTAPPEKSDKEGRERSSSIDNGTAKSREAKGAAAAVPLAAAAGHANTSNTTSTSTPKPSTSTLAHSAAAEAAEKSGPEATDSRKTTDGPSIGPSLGETENGGAPEEKRPRVEGS</sequence>
<feature type="compositionally biased region" description="Basic and acidic residues" evidence="14">
    <location>
        <begin position="3264"/>
        <end position="3279"/>
    </location>
</feature>
<feature type="region of interest" description="Disordered" evidence="14">
    <location>
        <begin position="1"/>
        <end position="37"/>
    </location>
</feature>
<feature type="domain" description="C2H2-type" evidence="16">
    <location>
        <begin position="2006"/>
        <end position="2033"/>
    </location>
</feature>
<dbReference type="InterPro" id="IPR051968">
    <property type="entry name" value="ZnFinger_Homeobox_TR"/>
</dbReference>
<organism evidence="17 18">
    <name type="scientific">Branchiostoma belcheri</name>
    <name type="common">Amphioxus</name>
    <dbReference type="NCBI Taxonomy" id="7741"/>
    <lineage>
        <taxon>Eukaryota</taxon>
        <taxon>Metazoa</taxon>
        <taxon>Chordata</taxon>
        <taxon>Cephalochordata</taxon>
        <taxon>Leptocardii</taxon>
        <taxon>Amphioxiformes</taxon>
        <taxon>Branchiostomatidae</taxon>
        <taxon>Branchiostoma</taxon>
    </lineage>
</organism>
<evidence type="ECO:0000259" key="16">
    <source>
        <dbReference type="PROSITE" id="PS50157"/>
    </source>
</evidence>
<dbReference type="PANTHER" id="PTHR45891">
    <property type="entry name" value="ZINC FINGER HOMEOBOX PROTEIN"/>
    <property type="match status" value="1"/>
</dbReference>
<feature type="region of interest" description="Disordered" evidence="14">
    <location>
        <begin position="2614"/>
        <end position="2644"/>
    </location>
</feature>
<feature type="compositionally biased region" description="Acidic residues" evidence="14">
    <location>
        <begin position="115"/>
        <end position="129"/>
    </location>
</feature>
<evidence type="ECO:0000313" key="18">
    <source>
        <dbReference type="RefSeq" id="XP_019636831.1"/>
    </source>
</evidence>
<dbReference type="InterPro" id="IPR001356">
    <property type="entry name" value="HD"/>
</dbReference>
<dbReference type="KEGG" id="bbel:109479318"/>
<feature type="compositionally biased region" description="Low complexity" evidence="14">
    <location>
        <begin position="2277"/>
        <end position="2293"/>
    </location>
</feature>
<protein>
    <submittedName>
        <fullName evidence="18">Zinc finger homeobox protein 4-like</fullName>
    </submittedName>
</protein>
<feature type="compositionally biased region" description="Low complexity" evidence="14">
    <location>
        <begin position="591"/>
        <end position="601"/>
    </location>
</feature>
<feature type="region of interest" description="Disordered" evidence="14">
    <location>
        <begin position="448"/>
        <end position="510"/>
    </location>
</feature>
<feature type="domain" description="C2H2-type" evidence="16">
    <location>
        <begin position="1411"/>
        <end position="1441"/>
    </location>
</feature>
<dbReference type="Pfam" id="PF00096">
    <property type="entry name" value="zf-C2H2"/>
    <property type="match status" value="1"/>
</dbReference>
<feature type="region of interest" description="Disordered" evidence="14">
    <location>
        <begin position="106"/>
        <end position="129"/>
    </location>
</feature>
<feature type="domain" description="C2H2-type" evidence="16">
    <location>
        <begin position="1902"/>
        <end position="1930"/>
    </location>
</feature>
<feature type="compositionally biased region" description="Polar residues" evidence="14">
    <location>
        <begin position="2729"/>
        <end position="2739"/>
    </location>
</feature>
<feature type="compositionally biased region" description="Polar residues" evidence="14">
    <location>
        <begin position="1"/>
        <end position="16"/>
    </location>
</feature>
<feature type="DNA-binding region" description="Homeobox" evidence="12">
    <location>
        <begin position="2744"/>
        <end position="2803"/>
    </location>
</feature>
<feature type="domain" description="Homeobox" evidence="15">
    <location>
        <begin position="2441"/>
        <end position="2501"/>
    </location>
</feature>
<dbReference type="FunFam" id="3.30.160.60:FF:000317">
    <property type="entry name" value="zinc finger homeobox protein 3"/>
    <property type="match status" value="1"/>
</dbReference>
<feature type="compositionally biased region" description="Pro residues" evidence="14">
    <location>
        <begin position="1743"/>
        <end position="1757"/>
    </location>
</feature>
<feature type="DNA-binding region" description="Homeobox" evidence="12">
    <location>
        <begin position="2031"/>
        <end position="2090"/>
    </location>
</feature>
<feature type="domain" description="C2H2-type" evidence="16">
    <location>
        <begin position="1699"/>
        <end position="1728"/>
    </location>
</feature>
<dbReference type="GO" id="GO:0000978">
    <property type="term" value="F:RNA polymerase II cis-regulatory region sequence-specific DNA binding"/>
    <property type="evidence" value="ECO:0007669"/>
    <property type="project" value="TreeGrafter"/>
</dbReference>
<dbReference type="InterPro" id="IPR017970">
    <property type="entry name" value="Homeobox_CS"/>
</dbReference>
<feature type="domain" description="C2H2-type" evidence="16">
    <location>
        <begin position="2333"/>
        <end position="2355"/>
    </location>
</feature>
<dbReference type="SUPFAM" id="SSF57667">
    <property type="entry name" value="beta-beta-alpha zinc fingers"/>
    <property type="match status" value="6"/>
</dbReference>
<evidence type="ECO:0000256" key="13">
    <source>
        <dbReference type="RuleBase" id="RU000682"/>
    </source>
</evidence>
<keyword evidence="6" id="KW-0805">Transcription regulation</keyword>
<evidence type="ECO:0000256" key="11">
    <source>
        <dbReference type="PROSITE-ProRule" id="PRU00042"/>
    </source>
</evidence>
<feature type="compositionally biased region" description="Basic and acidic residues" evidence="14">
    <location>
        <begin position="2949"/>
        <end position="2964"/>
    </location>
</feature>
<evidence type="ECO:0000256" key="14">
    <source>
        <dbReference type="SAM" id="MobiDB-lite"/>
    </source>
</evidence>
<feature type="domain" description="C2H2-type" evidence="16">
    <location>
        <begin position="2252"/>
        <end position="2281"/>
    </location>
</feature>
<keyword evidence="4 11" id="KW-0863">Zinc-finger</keyword>
<evidence type="ECO:0000256" key="12">
    <source>
        <dbReference type="PROSITE-ProRule" id="PRU00108"/>
    </source>
</evidence>
<evidence type="ECO:0000313" key="17">
    <source>
        <dbReference type="Proteomes" id="UP000515135"/>
    </source>
</evidence>
<dbReference type="GO" id="GO:0000981">
    <property type="term" value="F:DNA-binding transcription factor activity, RNA polymerase II-specific"/>
    <property type="evidence" value="ECO:0007669"/>
    <property type="project" value="InterPro"/>
</dbReference>
<dbReference type="Gene3D" id="3.30.160.60">
    <property type="entry name" value="Classic Zinc Finger"/>
    <property type="match status" value="9"/>
</dbReference>
<feature type="region of interest" description="Disordered" evidence="14">
    <location>
        <begin position="233"/>
        <end position="252"/>
    </location>
</feature>
<feature type="domain" description="C2H2-type" evidence="16">
    <location>
        <begin position="1376"/>
        <end position="1405"/>
    </location>
</feature>
<feature type="domain" description="Homeobox" evidence="15">
    <location>
        <begin position="2165"/>
        <end position="2225"/>
    </location>
</feature>
<feature type="region of interest" description="Disordered" evidence="14">
    <location>
        <begin position="921"/>
        <end position="954"/>
    </location>
</feature>
<feature type="compositionally biased region" description="Basic and acidic residues" evidence="14">
    <location>
        <begin position="233"/>
        <end position="244"/>
    </location>
</feature>
<keyword evidence="5" id="KW-0862">Zinc</keyword>
<feature type="compositionally biased region" description="Basic and acidic residues" evidence="14">
    <location>
        <begin position="3199"/>
        <end position="3210"/>
    </location>
</feature>
<feature type="domain" description="Homeobox" evidence="15">
    <location>
        <begin position="2029"/>
        <end position="2089"/>
    </location>
</feature>
<feature type="compositionally biased region" description="Low complexity" evidence="14">
    <location>
        <begin position="2933"/>
        <end position="2946"/>
    </location>
</feature>
<dbReference type="Pfam" id="PF00046">
    <property type="entry name" value="Homeodomain"/>
    <property type="match status" value="4"/>
</dbReference>
<keyword evidence="3" id="KW-0677">Repeat</keyword>
<feature type="compositionally biased region" description="Low complexity" evidence="14">
    <location>
        <begin position="450"/>
        <end position="460"/>
    </location>
</feature>
<feature type="region of interest" description="Disordered" evidence="14">
    <location>
        <begin position="2276"/>
        <end position="2328"/>
    </location>
</feature>
<feature type="region of interest" description="Disordered" evidence="14">
    <location>
        <begin position="3181"/>
        <end position="3307"/>
    </location>
</feature>
<dbReference type="SMART" id="SM00451">
    <property type="entry name" value="ZnF_U1"/>
    <property type="match status" value="11"/>
</dbReference>
<dbReference type="PROSITE" id="PS00028">
    <property type="entry name" value="ZINC_FINGER_C2H2_1"/>
    <property type="match status" value="14"/>
</dbReference>
<feature type="compositionally biased region" description="Basic and acidic residues" evidence="14">
    <location>
        <begin position="3297"/>
        <end position="3307"/>
    </location>
</feature>
<dbReference type="FunFam" id="1.10.10.60:FF:000064">
    <property type="entry name" value="Zinc finger homeobox protein 4"/>
    <property type="match status" value="1"/>
</dbReference>
<feature type="compositionally biased region" description="Low complexity" evidence="14">
    <location>
        <begin position="2422"/>
        <end position="2436"/>
    </location>
</feature>
<feature type="compositionally biased region" description="Polar residues" evidence="14">
    <location>
        <begin position="1545"/>
        <end position="1556"/>
    </location>
</feature>
<feature type="DNA-binding region" description="Homeobox" evidence="12">
    <location>
        <begin position="2443"/>
        <end position="2502"/>
    </location>
</feature>
<keyword evidence="10 12" id="KW-0539">Nucleus</keyword>
<dbReference type="InterPro" id="IPR036236">
    <property type="entry name" value="Znf_C2H2_sf"/>
</dbReference>
<feature type="compositionally biased region" description="Basic and acidic residues" evidence="14">
    <location>
        <begin position="2294"/>
        <end position="2315"/>
    </location>
</feature>
<feature type="region of interest" description="Disordered" evidence="14">
    <location>
        <begin position="1945"/>
        <end position="1983"/>
    </location>
</feature>
<dbReference type="GeneID" id="109479318"/>
<feature type="compositionally biased region" description="Basic and acidic residues" evidence="14">
    <location>
        <begin position="1196"/>
        <end position="1205"/>
    </location>
</feature>
<dbReference type="Proteomes" id="UP000515135">
    <property type="component" value="Unplaced"/>
</dbReference>
<keyword evidence="2" id="KW-0479">Metal-binding</keyword>
<dbReference type="Pfam" id="PF12874">
    <property type="entry name" value="zf-met"/>
    <property type="match status" value="3"/>
</dbReference>
<feature type="region of interest" description="Disordered" evidence="14">
    <location>
        <begin position="2925"/>
        <end position="2975"/>
    </location>
</feature>
<evidence type="ECO:0000256" key="6">
    <source>
        <dbReference type="ARBA" id="ARBA00023015"/>
    </source>
</evidence>
<dbReference type="OrthoDB" id="6417226at2759"/>
<evidence type="ECO:0000256" key="5">
    <source>
        <dbReference type="ARBA" id="ARBA00022833"/>
    </source>
</evidence>
<feature type="region of interest" description="Disordered" evidence="14">
    <location>
        <begin position="2697"/>
        <end position="2746"/>
    </location>
</feature>
<feature type="compositionally biased region" description="Low complexity" evidence="14">
    <location>
        <begin position="485"/>
        <end position="508"/>
    </location>
</feature>
<dbReference type="RefSeq" id="XP_019636831.1">
    <property type="nucleotide sequence ID" value="XM_019781272.1"/>
</dbReference>
<feature type="compositionally biased region" description="Basic and acidic residues" evidence="14">
    <location>
        <begin position="1945"/>
        <end position="1956"/>
    </location>
</feature>
<dbReference type="SMART" id="SM00355">
    <property type="entry name" value="ZnF_C2H2"/>
    <property type="match status" value="26"/>
</dbReference>
<dbReference type="InterPro" id="IPR013087">
    <property type="entry name" value="Znf_C2H2_type"/>
</dbReference>
<feature type="compositionally biased region" description="Basic and acidic residues" evidence="14">
    <location>
        <begin position="1340"/>
        <end position="1368"/>
    </location>
</feature>
<feature type="compositionally biased region" description="Polar residues" evidence="14">
    <location>
        <begin position="2227"/>
        <end position="2236"/>
    </location>
</feature>
<feature type="region of interest" description="Disordered" evidence="14">
    <location>
        <begin position="1138"/>
        <end position="1207"/>
    </location>
</feature>
<dbReference type="FunFam" id="3.30.160.60:FF:000081">
    <property type="entry name" value="Zinc finger homeobox protein 4"/>
    <property type="match status" value="1"/>
</dbReference>
<dbReference type="GO" id="GO:0005634">
    <property type="term" value="C:nucleus"/>
    <property type="evidence" value="ECO:0007669"/>
    <property type="project" value="UniProtKB-SubCell"/>
</dbReference>
<feature type="compositionally biased region" description="Basic and acidic residues" evidence="14">
    <location>
        <begin position="2570"/>
        <end position="2595"/>
    </location>
</feature>
<dbReference type="PROSITE" id="PS50157">
    <property type="entry name" value="ZINC_FINGER_C2H2_2"/>
    <property type="match status" value="12"/>
</dbReference>
<feature type="compositionally biased region" description="Polar residues" evidence="14">
    <location>
        <begin position="473"/>
        <end position="484"/>
    </location>
</feature>
<dbReference type="PROSITE" id="PS50071">
    <property type="entry name" value="HOMEOBOX_2"/>
    <property type="match status" value="4"/>
</dbReference>
<accession>A0A6P5A4Y3</accession>
<feature type="region of interest" description="Disordered" evidence="14">
    <location>
        <begin position="339"/>
        <end position="372"/>
    </location>
</feature>
<feature type="compositionally biased region" description="Pro residues" evidence="14">
    <location>
        <begin position="1957"/>
        <end position="1977"/>
    </location>
</feature>
<feature type="compositionally biased region" description="Polar residues" evidence="14">
    <location>
        <begin position="2622"/>
        <end position="2642"/>
    </location>
</feature>
<evidence type="ECO:0000256" key="3">
    <source>
        <dbReference type="ARBA" id="ARBA00022737"/>
    </source>
</evidence>
<dbReference type="InterPro" id="IPR009057">
    <property type="entry name" value="Homeodomain-like_sf"/>
</dbReference>
<proteinExistence type="predicted"/>
<evidence type="ECO:0000256" key="8">
    <source>
        <dbReference type="ARBA" id="ARBA00023155"/>
    </source>
</evidence>
<dbReference type="Gene3D" id="1.10.10.60">
    <property type="entry name" value="Homeodomain-like"/>
    <property type="match status" value="4"/>
</dbReference>
<dbReference type="PROSITE" id="PS00027">
    <property type="entry name" value="HOMEOBOX_1"/>
    <property type="match status" value="2"/>
</dbReference>
<reference evidence="18" key="1">
    <citation type="submission" date="2025-08" db="UniProtKB">
        <authorList>
            <consortium name="RefSeq"/>
        </authorList>
    </citation>
    <scope>IDENTIFICATION</scope>
    <source>
        <tissue evidence="18">Gonad</tissue>
    </source>
</reference>
<dbReference type="GO" id="GO:0008270">
    <property type="term" value="F:zinc ion binding"/>
    <property type="evidence" value="ECO:0007669"/>
    <property type="project" value="UniProtKB-KW"/>
</dbReference>
<keyword evidence="17" id="KW-1185">Reference proteome</keyword>
<evidence type="ECO:0000259" key="15">
    <source>
        <dbReference type="PROSITE" id="PS50071"/>
    </source>
</evidence>
<feature type="compositionally biased region" description="Basic and acidic residues" evidence="14">
    <location>
        <begin position="609"/>
        <end position="628"/>
    </location>
</feature>
<feature type="region of interest" description="Disordered" evidence="14">
    <location>
        <begin position="2089"/>
        <end position="2127"/>
    </location>
</feature>
<feature type="domain" description="Homeobox" evidence="15">
    <location>
        <begin position="2742"/>
        <end position="2802"/>
    </location>
</feature>
<keyword evidence="7 12" id="KW-0238">DNA-binding</keyword>
<dbReference type="Pfam" id="PF24056">
    <property type="entry name" value="zf-C2H2_ZFHX3"/>
    <property type="match status" value="1"/>
</dbReference>
<feature type="compositionally biased region" description="Low complexity" evidence="14">
    <location>
        <begin position="3224"/>
        <end position="3263"/>
    </location>
</feature>
<evidence type="ECO:0000256" key="10">
    <source>
        <dbReference type="ARBA" id="ARBA00023242"/>
    </source>
</evidence>
<feature type="compositionally biased region" description="Polar residues" evidence="14">
    <location>
        <begin position="350"/>
        <end position="372"/>
    </location>
</feature>
<feature type="region of interest" description="Disordered" evidence="14">
    <location>
        <begin position="2563"/>
        <end position="2599"/>
    </location>
</feature>
<feature type="region of interest" description="Disordered" evidence="14">
    <location>
        <begin position="2222"/>
        <end position="2244"/>
    </location>
</feature>
<feature type="compositionally biased region" description="Basic and acidic residues" evidence="14">
    <location>
        <begin position="1567"/>
        <end position="1577"/>
    </location>
</feature>
<dbReference type="SUPFAM" id="SSF46689">
    <property type="entry name" value="Homeodomain-like"/>
    <property type="match status" value="4"/>
</dbReference>
<evidence type="ECO:0000256" key="1">
    <source>
        <dbReference type="ARBA" id="ARBA00004123"/>
    </source>
</evidence>
<evidence type="ECO:0000256" key="9">
    <source>
        <dbReference type="ARBA" id="ARBA00023163"/>
    </source>
</evidence>
<comment type="subcellular location">
    <subcellularLocation>
        <location evidence="1 12 13">Nucleus</location>
    </subcellularLocation>
</comment>
<feature type="domain" description="C2H2-type" evidence="16">
    <location>
        <begin position="1452"/>
        <end position="1474"/>
    </location>
</feature>
<feature type="region of interest" description="Disordered" evidence="14">
    <location>
        <begin position="1734"/>
        <end position="1766"/>
    </location>
</feature>
<feature type="region of interest" description="Disordered" evidence="14">
    <location>
        <begin position="143"/>
        <end position="166"/>
    </location>
</feature>
<feature type="DNA-binding region" description="Homeobox" evidence="12">
    <location>
        <begin position="2167"/>
        <end position="2226"/>
    </location>
</feature>
<evidence type="ECO:0000256" key="2">
    <source>
        <dbReference type="ARBA" id="ARBA00022723"/>
    </source>
</evidence>
<name>A0A6P5A4Y3_BRABE</name>
<dbReference type="CDD" id="cd00086">
    <property type="entry name" value="homeodomain"/>
    <property type="match status" value="4"/>
</dbReference>
<dbReference type="PANTHER" id="PTHR45891:SF3">
    <property type="entry name" value="ZINC FINGER PROTEIN 2"/>
    <property type="match status" value="1"/>
</dbReference>
<feature type="domain" description="C2H2-type" evidence="16">
    <location>
        <begin position="1651"/>
        <end position="1682"/>
    </location>
</feature>
<feature type="compositionally biased region" description="Basic and acidic residues" evidence="14">
    <location>
        <begin position="1168"/>
        <end position="1189"/>
    </location>
</feature>
<feature type="domain" description="C2H2-type" evidence="16">
    <location>
        <begin position="1480"/>
        <end position="1508"/>
    </location>
</feature>
<evidence type="ECO:0000256" key="4">
    <source>
        <dbReference type="ARBA" id="ARBA00022771"/>
    </source>
</evidence>
<feature type="domain" description="C2H2-type" evidence="16">
    <location>
        <begin position="1804"/>
        <end position="1826"/>
    </location>
</feature>
<gene>
    <name evidence="18" type="primary">LOC109479318</name>
</gene>
<feature type="compositionally biased region" description="Polar residues" evidence="14">
    <location>
        <begin position="2111"/>
        <end position="2125"/>
    </location>
</feature>
<keyword evidence="9" id="KW-0804">Transcription</keyword>
<feature type="region of interest" description="Disordered" evidence="14">
    <location>
        <begin position="1339"/>
        <end position="1370"/>
    </location>
</feature>
<keyword evidence="8 12" id="KW-0371">Homeobox</keyword>
<dbReference type="FunFam" id="1.10.10.60:FF:000080">
    <property type="entry name" value="Zinc finger homeobox protein 2"/>
    <property type="match status" value="1"/>
</dbReference>
<feature type="region of interest" description="Disordered" evidence="14">
    <location>
        <begin position="578"/>
        <end position="660"/>
    </location>
</feature>
<dbReference type="InterPro" id="IPR003604">
    <property type="entry name" value="Matrin/U1-like-C_Znf_C2H2"/>
</dbReference>
<evidence type="ECO:0000256" key="7">
    <source>
        <dbReference type="ARBA" id="ARBA00023125"/>
    </source>
</evidence>
<feature type="region of interest" description="Disordered" evidence="14">
    <location>
        <begin position="2399"/>
        <end position="2449"/>
    </location>
</feature>
<dbReference type="SMART" id="SM00389">
    <property type="entry name" value="HOX"/>
    <property type="match status" value="4"/>
</dbReference>
<feature type="region of interest" description="Disordered" evidence="14">
    <location>
        <begin position="1545"/>
        <end position="1604"/>
    </location>
</feature>
<feature type="domain" description="C2H2-type" evidence="16">
    <location>
        <begin position="3160"/>
        <end position="3189"/>
    </location>
</feature>
<feature type="compositionally biased region" description="Low complexity" evidence="14">
    <location>
        <begin position="151"/>
        <end position="166"/>
    </location>
</feature>